<evidence type="ECO:0008006" key="3">
    <source>
        <dbReference type="Google" id="ProtNLM"/>
    </source>
</evidence>
<dbReference type="RefSeq" id="WP_049643364.1">
    <property type="nucleotide sequence ID" value="NZ_LFTY01000002.1"/>
</dbReference>
<sequence>MYDSEFRELLDDISYCFITGDIQSWRNRIIAPFSLVTKHGAEILETEDALRENFGLYRQACTIMGLDEVYREPVSLEACPDGTWLGTYTTHLLAKGKRATAPYTATGLLHLREGRFLMSAILNARGHHEWTGSNIDHETS</sequence>
<gene>
    <name evidence="1" type="ORF">AIOL_002627</name>
</gene>
<proteinExistence type="predicted"/>
<dbReference type="EMBL" id="LFTY01000002">
    <property type="protein sequence ID" value="KMW57662.1"/>
    <property type="molecule type" value="Genomic_DNA"/>
</dbReference>
<keyword evidence="2" id="KW-1185">Reference proteome</keyword>
<dbReference type="PATRIC" id="fig|1675527.3.peg.2754"/>
<evidence type="ECO:0000313" key="2">
    <source>
        <dbReference type="Proteomes" id="UP000037178"/>
    </source>
</evidence>
<accession>A0A0J9E4K9</accession>
<comment type="caution">
    <text evidence="1">The sequence shown here is derived from an EMBL/GenBank/DDBJ whole genome shotgun (WGS) entry which is preliminary data.</text>
</comment>
<organism evidence="1 2">
    <name type="scientific">Candidatus Rhodobacter oscarellae</name>
    <dbReference type="NCBI Taxonomy" id="1675527"/>
    <lineage>
        <taxon>Bacteria</taxon>
        <taxon>Pseudomonadati</taxon>
        <taxon>Pseudomonadota</taxon>
        <taxon>Alphaproteobacteria</taxon>
        <taxon>Rhodobacterales</taxon>
        <taxon>Rhodobacter group</taxon>
        <taxon>Rhodobacter</taxon>
    </lineage>
</organism>
<dbReference type="Proteomes" id="UP000037178">
    <property type="component" value="Unassembled WGS sequence"/>
</dbReference>
<evidence type="ECO:0000313" key="1">
    <source>
        <dbReference type="EMBL" id="KMW57662.1"/>
    </source>
</evidence>
<reference evidence="1 2" key="1">
    <citation type="submission" date="2015-06" db="EMBL/GenBank/DDBJ databases">
        <title>Draft genome sequence of an Alphaproteobacteria species associated to the Mediterranean sponge Oscarella lobularis.</title>
        <authorList>
            <person name="Jourda C."/>
            <person name="Santini S."/>
            <person name="Claverie J.-M."/>
        </authorList>
    </citation>
    <scope>NUCLEOTIDE SEQUENCE [LARGE SCALE GENOMIC DNA]</scope>
    <source>
        <strain evidence="1">IGS</strain>
    </source>
</reference>
<dbReference type="AlphaFoldDB" id="A0A0J9E4K9"/>
<name>A0A0J9E4K9_9RHOB</name>
<dbReference type="OrthoDB" id="7651124at2"/>
<protein>
    <recommendedName>
        <fullName evidence="3">SnoaL-like domain-containing protein</fullName>
    </recommendedName>
</protein>